<dbReference type="GO" id="GO:0031369">
    <property type="term" value="F:translation initiation factor binding"/>
    <property type="evidence" value="ECO:0007669"/>
    <property type="project" value="InterPro"/>
</dbReference>
<gene>
    <name evidence="1" type="ORF">T459_15004</name>
</gene>
<dbReference type="PANTHER" id="PTHR13937">
    <property type="entry name" value="EUKARYOTIC TRANSLATION INITATION FACTOR 3, SUBUNIT 8 EIF3S8 -RELATED"/>
    <property type="match status" value="1"/>
</dbReference>
<sequence>MLLEVLNMKANRHDTKHKIISKNFQRLLEISERQTFTGPSKNVSDLVMAATRALRRRNFLKVFDVINSLDLWRFLKDKDSVLEIITTKIKEGTLRTYLFPYSSSCNSLKFGLACNEQ</sequence>
<name>A0A2G2ZJ08_CAPAN</name>
<dbReference type="Proteomes" id="UP000222542">
    <property type="component" value="Unassembled WGS sequence"/>
</dbReference>
<reference evidence="1 2" key="1">
    <citation type="journal article" date="2014" name="Nat. Genet.">
        <title>Genome sequence of the hot pepper provides insights into the evolution of pungency in Capsicum species.</title>
        <authorList>
            <person name="Kim S."/>
            <person name="Park M."/>
            <person name="Yeom S.I."/>
            <person name="Kim Y.M."/>
            <person name="Lee J.M."/>
            <person name="Lee H.A."/>
            <person name="Seo E."/>
            <person name="Choi J."/>
            <person name="Cheong K."/>
            <person name="Kim K.T."/>
            <person name="Jung K."/>
            <person name="Lee G.W."/>
            <person name="Oh S.K."/>
            <person name="Bae C."/>
            <person name="Kim S.B."/>
            <person name="Lee H.Y."/>
            <person name="Kim S.Y."/>
            <person name="Kim M.S."/>
            <person name="Kang B.C."/>
            <person name="Jo Y.D."/>
            <person name="Yang H.B."/>
            <person name="Jeong H.J."/>
            <person name="Kang W.H."/>
            <person name="Kwon J.K."/>
            <person name="Shin C."/>
            <person name="Lim J.Y."/>
            <person name="Park J.H."/>
            <person name="Huh J.H."/>
            <person name="Kim J.S."/>
            <person name="Kim B.D."/>
            <person name="Cohen O."/>
            <person name="Paran I."/>
            <person name="Suh M.C."/>
            <person name="Lee S.B."/>
            <person name="Kim Y.K."/>
            <person name="Shin Y."/>
            <person name="Noh S.J."/>
            <person name="Park J."/>
            <person name="Seo Y.S."/>
            <person name="Kwon S.Y."/>
            <person name="Kim H.A."/>
            <person name="Park J.M."/>
            <person name="Kim H.J."/>
            <person name="Choi S.B."/>
            <person name="Bosland P.W."/>
            <person name="Reeves G."/>
            <person name="Jo S.H."/>
            <person name="Lee B.W."/>
            <person name="Cho H.T."/>
            <person name="Choi H.S."/>
            <person name="Lee M.S."/>
            <person name="Yu Y."/>
            <person name="Do Choi Y."/>
            <person name="Park B.S."/>
            <person name="van Deynze A."/>
            <person name="Ashrafi H."/>
            <person name="Hill T."/>
            <person name="Kim W.T."/>
            <person name="Pai H.S."/>
            <person name="Ahn H.K."/>
            <person name="Yeam I."/>
            <person name="Giovannoni J.J."/>
            <person name="Rose J.K."/>
            <person name="Sorensen I."/>
            <person name="Lee S.J."/>
            <person name="Kim R.W."/>
            <person name="Choi I.Y."/>
            <person name="Choi B.S."/>
            <person name="Lim J.S."/>
            <person name="Lee Y.H."/>
            <person name="Choi D."/>
        </authorList>
    </citation>
    <scope>NUCLEOTIDE SEQUENCE [LARGE SCALE GENOMIC DNA]</scope>
    <source>
        <strain evidence="2">cv. CM334</strain>
    </source>
</reference>
<proteinExistence type="predicted"/>
<comment type="caution">
    <text evidence="1">The sequence shown here is derived from an EMBL/GenBank/DDBJ whole genome shotgun (WGS) entry which is preliminary data.</text>
</comment>
<dbReference type="STRING" id="4072.A0A2G2ZJ08"/>
<dbReference type="EMBL" id="AYRZ02000005">
    <property type="protein sequence ID" value="PHT81989.1"/>
    <property type="molecule type" value="Genomic_DNA"/>
</dbReference>
<reference evidence="1 2" key="2">
    <citation type="journal article" date="2017" name="Genome Biol.">
        <title>New reference genome sequences of hot pepper reveal the massive evolution of plant disease-resistance genes by retroduplication.</title>
        <authorList>
            <person name="Kim S."/>
            <person name="Park J."/>
            <person name="Yeom S.I."/>
            <person name="Kim Y.M."/>
            <person name="Seo E."/>
            <person name="Kim K.T."/>
            <person name="Kim M.S."/>
            <person name="Lee J.M."/>
            <person name="Cheong K."/>
            <person name="Shin H.S."/>
            <person name="Kim S.B."/>
            <person name="Han K."/>
            <person name="Lee J."/>
            <person name="Park M."/>
            <person name="Lee H.A."/>
            <person name="Lee H.Y."/>
            <person name="Lee Y."/>
            <person name="Oh S."/>
            <person name="Lee J.H."/>
            <person name="Choi E."/>
            <person name="Choi E."/>
            <person name="Lee S.E."/>
            <person name="Jeon J."/>
            <person name="Kim H."/>
            <person name="Choi G."/>
            <person name="Song H."/>
            <person name="Lee J."/>
            <person name="Lee S.C."/>
            <person name="Kwon J.K."/>
            <person name="Lee H.Y."/>
            <person name="Koo N."/>
            <person name="Hong Y."/>
            <person name="Kim R.W."/>
            <person name="Kang W.H."/>
            <person name="Huh J.H."/>
            <person name="Kang B.C."/>
            <person name="Yang T.J."/>
            <person name="Lee Y.H."/>
            <person name="Bennetzen J.L."/>
            <person name="Choi D."/>
        </authorList>
    </citation>
    <scope>NUCLEOTIDE SEQUENCE [LARGE SCALE GENOMIC DNA]</scope>
    <source>
        <strain evidence="2">cv. CM334</strain>
    </source>
</reference>
<evidence type="ECO:0000313" key="2">
    <source>
        <dbReference type="Proteomes" id="UP000222542"/>
    </source>
</evidence>
<dbReference type="PANTHER" id="PTHR13937:SF10">
    <property type="entry name" value="EUKARYOTIC TRANSLATION INITIATION FACTOR 3 SUBUNIT C"/>
    <property type="match status" value="1"/>
</dbReference>
<keyword evidence="2" id="KW-1185">Reference proteome</keyword>
<dbReference type="SMR" id="A0A2G2ZJ08"/>
<accession>A0A2G2ZJ08</accession>
<dbReference type="GO" id="GO:0003743">
    <property type="term" value="F:translation initiation factor activity"/>
    <property type="evidence" value="ECO:0007669"/>
    <property type="project" value="InterPro"/>
</dbReference>
<dbReference type="InterPro" id="IPR027516">
    <property type="entry name" value="EIF3C"/>
</dbReference>
<dbReference type="Gramene" id="PHT81989">
    <property type="protein sequence ID" value="PHT81989"/>
    <property type="gene ID" value="T459_15004"/>
</dbReference>
<organism evidence="1 2">
    <name type="scientific">Capsicum annuum</name>
    <name type="common">Capsicum pepper</name>
    <dbReference type="NCBI Taxonomy" id="4072"/>
    <lineage>
        <taxon>Eukaryota</taxon>
        <taxon>Viridiplantae</taxon>
        <taxon>Streptophyta</taxon>
        <taxon>Embryophyta</taxon>
        <taxon>Tracheophyta</taxon>
        <taxon>Spermatophyta</taxon>
        <taxon>Magnoliopsida</taxon>
        <taxon>eudicotyledons</taxon>
        <taxon>Gunneridae</taxon>
        <taxon>Pentapetalae</taxon>
        <taxon>asterids</taxon>
        <taxon>lamiids</taxon>
        <taxon>Solanales</taxon>
        <taxon>Solanaceae</taxon>
        <taxon>Solanoideae</taxon>
        <taxon>Capsiceae</taxon>
        <taxon>Capsicum</taxon>
    </lineage>
</organism>
<evidence type="ECO:0000313" key="1">
    <source>
        <dbReference type="EMBL" id="PHT81989.1"/>
    </source>
</evidence>
<dbReference type="AlphaFoldDB" id="A0A2G2ZJ08"/>
<dbReference type="GO" id="GO:0005852">
    <property type="term" value="C:eukaryotic translation initiation factor 3 complex"/>
    <property type="evidence" value="ECO:0007669"/>
    <property type="project" value="InterPro"/>
</dbReference>
<dbReference type="GO" id="GO:0003723">
    <property type="term" value="F:RNA binding"/>
    <property type="evidence" value="ECO:0007669"/>
    <property type="project" value="InterPro"/>
</dbReference>
<protein>
    <submittedName>
        <fullName evidence="1">Uncharacterized protein</fullName>
    </submittedName>
</protein>